<accession>A0ABM7RS60</accession>
<keyword evidence="1" id="KW-1133">Transmembrane helix</keyword>
<dbReference type="PANTHER" id="PTHR40940:SF1">
    <property type="entry name" value="PROTEIN BATD"/>
    <property type="match status" value="1"/>
</dbReference>
<protein>
    <submittedName>
        <fullName evidence="2">BatD family protein</fullName>
    </submittedName>
</protein>
<evidence type="ECO:0000256" key="1">
    <source>
        <dbReference type="SAM" id="Phobius"/>
    </source>
</evidence>
<dbReference type="PANTHER" id="PTHR40940">
    <property type="entry name" value="PROTEIN BATD-RELATED"/>
    <property type="match status" value="1"/>
</dbReference>
<keyword evidence="3" id="KW-1185">Reference proteome</keyword>
<dbReference type="Proteomes" id="UP000218595">
    <property type="component" value="Chromosome"/>
</dbReference>
<name>A0ABM7RS60_9PSED</name>
<keyword evidence="1" id="KW-0812">Transmembrane</keyword>
<dbReference type="InterPro" id="IPR025738">
    <property type="entry name" value="BatD"/>
</dbReference>
<organism evidence="2 3">
    <name type="scientific">Pseudomonas izuensis</name>
    <dbReference type="NCBI Taxonomy" id="2684212"/>
    <lineage>
        <taxon>Bacteria</taxon>
        <taxon>Pseudomonadati</taxon>
        <taxon>Pseudomonadota</taxon>
        <taxon>Gammaproteobacteria</taxon>
        <taxon>Pseudomonadales</taxon>
        <taxon>Pseudomonadaceae</taxon>
        <taxon>Pseudomonas</taxon>
    </lineage>
</organism>
<reference evidence="2 3" key="1">
    <citation type="submission" date="2016-04" db="EMBL/GenBank/DDBJ databases">
        <title>Complete genome sequence of Pseudomonas sp. LAB-08 isolated from TCE contaminated aquifer soil.</title>
        <authorList>
            <person name="Dohra H."/>
            <person name="Suzuki K."/>
            <person name="Fatma A."/>
            <person name="Inuzuka Y."/>
            <person name="Honjo M."/>
            <person name="Tashiro Y."/>
            <person name="Futamata H."/>
        </authorList>
    </citation>
    <scope>NUCLEOTIDE SEQUENCE [LARGE SCALE GENOMIC DNA]</scope>
    <source>
        <strain evidence="2 3">LAB-08</strain>
    </source>
</reference>
<sequence>MLLCLISTGTLAAEPELRVQATLQPTTPPMVGSLVELQLDVLTDSWFTDAPTLPDLKLPGALVMPPDGHAEHLNQTLDGKSFNGMRYSYRITPNAAQGFDIPALTVRATPGQASAELSAQSPPLHFVATQPPGFNPSEPVLVAQGLRFTQNIIQPAAPLQVGDSLTRQLTLQADGALAMSLPTPTLDDVDGLSRYPKNPQVSTLDDGRGHFTGGQRIDSVTYRIDREGHHRLPPIALKWWDASRQQSRTAEVPAVDFDAVANDAYRPVFSIAEDLKKLSRQNHLHFSGLTFGLLALLVGVALLVWLARPFIHRAYLGWQARRRARHAAWLESADYAWRQIPPQLDGKPPQLSALYLWTRRRRKGLKLTAFGPRLQALLRACYGREPIKDQALLQFRQSLATLQSRTEHNKESVAAALRPLNPVYEKDFP</sequence>
<dbReference type="EMBL" id="AP017423">
    <property type="protein sequence ID" value="BCX68490.1"/>
    <property type="molecule type" value="Genomic_DNA"/>
</dbReference>
<feature type="transmembrane region" description="Helical" evidence="1">
    <location>
        <begin position="284"/>
        <end position="306"/>
    </location>
</feature>
<keyword evidence="1" id="KW-0472">Membrane</keyword>
<gene>
    <name evidence="2" type="ORF">LAB08_R31320</name>
</gene>
<proteinExistence type="predicted"/>
<evidence type="ECO:0000313" key="2">
    <source>
        <dbReference type="EMBL" id="BCX68490.1"/>
    </source>
</evidence>
<evidence type="ECO:0000313" key="3">
    <source>
        <dbReference type="Proteomes" id="UP000218595"/>
    </source>
</evidence>